<sequence length="248" mass="26852">MNDPTRAAERATDKAPGSRRLYQQIADRLRELIRQGQFGVGSRLPPERELAQQLGVSRPSVREALIALEIAGCVEVRMGAGIYVREAAVAAGDAAVTAGLGDSLGDSPMELMQARAMLEGALMAPACVRATPEGLRPVREALDEMRQAMQAGRSALDADRRFHVAVAALAGNAVLERLVAELFDGRYSPITLQLSAKADTRQTWQDALREHERILHALEARDPLAAQVAMQHHLLSAHERWAGNGMAP</sequence>
<feature type="domain" description="HTH gntR-type" evidence="4">
    <location>
        <begin position="19"/>
        <end position="87"/>
    </location>
</feature>
<name>A0ABV0G3I1_9BURK</name>
<dbReference type="SUPFAM" id="SSF46785">
    <property type="entry name" value="Winged helix' DNA-binding domain"/>
    <property type="match status" value="1"/>
</dbReference>
<dbReference type="SMART" id="SM00895">
    <property type="entry name" value="FCD"/>
    <property type="match status" value="1"/>
</dbReference>
<protein>
    <submittedName>
        <fullName evidence="5">FadR/GntR family transcriptional regulator</fullName>
    </submittedName>
</protein>
<dbReference type="PANTHER" id="PTHR43537">
    <property type="entry name" value="TRANSCRIPTIONAL REGULATOR, GNTR FAMILY"/>
    <property type="match status" value="1"/>
</dbReference>
<evidence type="ECO:0000256" key="1">
    <source>
        <dbReference type="ARBA" id="ARBA00023015"/>
    </source>
</evidence>
<dbReference type="InterPro" id="IPR011711">
    <property type="entry name" value="GntR_C"/>
</dbReference>
<dbReference type="Proteomes" id="UP001495147">
    <property type="component" value="Unassembled WGS sequence"/>
</dbReference>
<keyword evidence="1" id="KW-0805">Transcription regulation</keyword>
<dbReference type="SUPFAM" id="SSF48008">
    <property type="entry name" value="GntR ligand-binding domain-like"/>
    <property type="match status" value="1"/>
</dbReference>
<dbReference type="SMART" id="SM00345">
    <property type="entry name" value="HTH_GNTR"/>
    <property type="match status" value="1"/>
</dbReference>
<dbReference type="Pfam" id="PF07729">
    <property type="entry name" value="FCD"/>
    <property type="match status" value="1"/>
</dbReference>
<dbReference type="Pfam" id="PF00392">
    <property type="entry name" value="GntR"/>
    <property type="match status" value="1"/>
</dbReference>
<dbReference type="InterPro" id="IPR008920">
    <property type="entry name" value="TF_FadR/GntR_C"/>
</dbReference>
<dbReference type="Gene3D" id="1.10.10.10">
    <property type="entry name" value="Winged helix-like DNA-binding domain superfamily/Winged helix DNA-binding domain"/>
    <property type="match status" value="1"/>
</dbReference>
<keyword evidence="3" id="KW-0804">Transcription</keyword>
<dbReference type="InterPro" id="IPR000524">
    <property type="entry name" value="Tscrpt_reg_HTH_GntR"/>
</dbReference>
<reference evidence="5 6" key="1">
    <citation type="submission" date="2024-05" db="EMBL/GenBank/DDBJ databases">
        <title>Roseateles sp. DJS-2-20 16S ribosomal RNA gene Genome sequencing and assembly.</title>
        <authorList>
            <person name="Woo H."/>
        </authorList>
    </citation>
    <scope>NUCLEOTIDE SEQUENCE [LARGE SCALE GENOMIC DNA]</scope>
    <source>
        <strain evidence="5 6">DJS-2-20</strain>
    </source>
</reference>
<proteinExistence type="predicted"/>
<keyword evidence="2" id="KW-0238">DNA-binding</keyword>
<dbReference type="InterPro" id="IPR036388">
    <property type="entry name" value="WH-like_DNA-bd_sf"/>
</dbReference>
<dbReference type="CDD" id="cd07377">
    <property type="entry name" value="WHTH_GntR"/>
    <property type="match status" value="1"/>
</dbReference>
<dbReference type="PRINTS" id="PR00035">
    <property type="entry name" value="HTHGNTR"/>
</dbReference>
<dbReference type="InterPro" id="IPR036390">
    <property type="entry name" value="WH_DNA-bd_sf"/>
</dbReference>
<dbReference type="EMBL" id="JBDPZD010000003">
    <property type="protein sequence ID" value="MEO3692291.1"/>
    <property type="molecule type" value="Genomic_DNA"/>
</dbReference>
<dbReference type="PROSITE" id="PS50949">
    <property type="entry name" value="HTH_GNTR"/>
    <property type="match status" value="1"/>
</dbReference>
<keyword evidence="6" id="KW-1185">Reference proteome</keyword>
<organism evidence="5 6">
    <name type="scientific">Roseateles paludis</name>
    <dbReference type="NCBI Taxonomy" id="3145238"/>
    <lineage>
        <taxon>Bacteria</taxon>
        <taxon>Pseudomonadati</taxon>
        <taxon>Pseudomonadota</taxon>
        <taxon>Betaproteobacteria</taxon>
        <taxon>Burkholderiales</taxon>
        <taxon>Sphaerotilaceae</taxon>
        <taxon>Roseateles</taxon>
    </lineage>
</organism>
<evidence type="ECO:0000313" key="5">
    <source>
        <dbReference type="EMBL" id="MEO3692291.1"/>
    </source>
</evidence>
<dbReference type="RefSeq" id="WP_347705113.1">
    <property type="nucleotide sequence ID" value="NZ_JBDPZD010000003.1"/>
</dbReference>
<evidence type="ECO:0000259" key="4">
    <source>
        <dbReference type="PROSITE" id="PS50949"/>
    </source>
</evidence>
<evidence type="ECO:0000256" key="3">
    <source>
        <dbReference type="ARBA" id="ARBA00023163"/>
    </source>
</evidence>
<comment type="caution">
    <text evidence="5">The sequence shown here is derived from an EMBL/GenBank/DDBJ whole genome shotgun (WGS) entry which is preliminary data.</text>
</comment>
<gene>
    <name evidence="5" type="ORF">ABDJ85_12485</name>
</gene>
<dbReference type="PANTHER" id="PTHR43537:SF5">
    <property type="entry name" value="UXU OPERON TRANSCRIPTIONAL REGULATOR"/>
    <property type="match status" value="1"/>
</dbReference>
<evidence type="ECO:0000256" key="2">
    <source>
        <dbReference type="ARBA" id="ARBA00023125"/>
    </source>
</evidence>
<evidence type="ECO:0000313" key="6">
    <source>
        <dbReference type="Proteomes" id="UP001495147"/>
    </source>
</evidence>
<dbReference type="Gene3D" id="1.20.120.530">
    <property type="entry name" value="GntR ligand-binding domain-like"/>
    <property type="match status" value="1"/>
</dbReference>
<accession>A0ABV0G3I1</accession>